<dbReference type="PANTHER" id="PTHR46223">
    <property type="entry name" value="HISTONE-LYSINE N-METHYLTRANSFERASE SUV39H"/>
    <property type="match status" value="1"/>
</dbReference>
<dbReference type="Gene3D" id="2.170.270.10">
    <property type="entry name" value="SET domain"/>
    <property type="match status" value="1"/>
</dbReference>
<evidence type="ECO:0000256" key="5">
    <source>
        <dbReference type="ARBA" id="ARBA00022691"/>
    </source>
</evidence>
<dbReference type="Pfam" id="PF00856">
    <property type="entry name" value="SET"/>
    <property type="match status" value="1"/>
</dbReference>
<keyword evidence="3" id="KW-0489">Methyltransferase</keyword>
<keyword evidence="2" id="KW-0158">Chromosome</keyword>
<proteinExistence type="predicted"/>
<comment type="caution">
    <text evidence="10">The sequence shown here is derived from an EMBL/GenBank/DDBJ whole genome shotgun (WGS) entry which is preliminary data.</text>
</comment>
<dbReference type="GO" id="GO:0046872">
    <property type="term" value="F:metal ion binding"/>
    <property type="evidence" value="ECO:0007669"/>
    <property type="project" value="UniProtKB-KW"/>
</dbReference>
<comment type="subcellular location">
    <subcellularLocation>
        <location evidence="1">Chromosome</location>
    </subcellularLocation>
</comment>
<evidence type="ECO:0000259" key="9">
    <source>
        <dbReference type="PROSITE" id="PS50280"/>
    </source>
</evidence>
<evidence type="ECO:0000313" key="10">
    <source>
        <dbReference type="EMBL" id="KAG8465380.1"/>
    </source>
</evidence>
<dbReference type="OrthoDB" id="616263at2759"/>
<feature type="compositionally biased region" description="Acidic residues" evidence="8">
    <location>
        <begin position="566"/>
        <end position="579"/>
    </location>
</feature>
<evidence type="ECO:0000256" key="8">
    <source>
        <dbReference type="SAM" id="MobiDB-lite"/>
    </source>
</evidence>
<sequence>MGGELASGLTLVRQQMAALDVDARELAAFLNVDAGKLGAWVAGRAKPKRATALARTEAAAREWASSAEVVAAVAAHGVGEGSTNATTSGAFDDDYFCTRERVMRALITLIYDGDADASAAPDGEAARALCSFASGAECTLDASRAGLLPSTPPSPRVGGERHTQRAAAPLSAWGVFAWLRAQLGWLCGEHARAITGTLGAWLASDSVRECIAASDAARAREAAPARDNAVRGGDTGMADAGAADDTKGLCAEAKEGAQDSGRCAAIGKMARSSDAAPTCARAFNAAAIASVRAAACTAGAASAGAASAGAASAGAASAGAASAAEVNGAERRGADAASATAATVLAERAAAVHAIERVERVVRAFPQPAAATLLWFYARTYWASELARAAAEASEHALAAHCCVCLQQLTTDGLDPDVTAQLTDDLVCGALPAVRTLRCAALAADALRAELRLLAPDAARAEDERYAALERGATKCAHGGEDGSRQAEDARVLAVGGVDASVDAQLAARAWAAHLLDHSVRARRQAKRQRTEPGARFAGETRLQHARACWSVERAQAGCGAVGTDGEGEDDEEGDGEDETETELEMAYVHGALVSRGECAAGAAPTERKRERLATPAALAGPVRAARDAWCDSAPVPPLPCARPPPASPPPPPSLTARRAHASFHVVLRVQLTSNILARGTVALTVAQRVALGMVPDVVSDATRISIARFVDFENPHTAWFVRVSETYRRIHRLVAPFRALRKRGMRVGDVLALLQPTGKGEAGEGACAVASNPRDEHAAGARARTPSVAMAVGDACVATPAACALDGCASAAPPPLCRAPARVYPSAAPDSPAIVATTSPSPMPIAVTSSGASTTPAGRRGVWLGTFFIGWERALAAPTGQLPHGRQAAVAGAAPHGAAVRGAACAAQRTQPEGYASGIASADRIAFELADAGARAAKAAAMHHARPRARARAVKRVCRRVPGGTLDGRAAPHRAGVGAPLRALAPHGGAGASAMGAASCAVRAALLAPRAPPAAPAACAAPRVGARSAAMRAHIRSAAEANNAWRLARLIALLASAEAPSAPFAGAGARADPADVALEADRIDGFRPAFANIESMGSSNSRRSQSDGARPPFAALCVQWLLYEAAAANEICPLRAAVRRHATEAVVVLASHVAAVDHAPIAAPPHKARRAQPAPLADAHSGEARTGTPVPQLGGGSGRQMLRTLALACAHARTRRALLLAAYGQDPDAVPAVEWPSLRAVAAALPGAAGGASGVGGAGGGGGNGERGAGGWRLADLSEGAEAVPVRACNDVDECMLPRFVYVREPLICASEVARKSWGSAHFARPLRCRLEVFRTRSRGWGVRALEPIRRCAIVCVYAGLVIGVHDADAQVDRHALCDAYMFDVRRCGDKGYCIDGFSHRGVGSFINFSCRPNLRASAFCTQSGRQLIAFSAVHDIGVGDELTYRRDTASTPRDAAERDEGDKRKCLCGAPSCCGRF</sequence>
<dbReference type="InterPro" id="IPR050973">
    <property type="entry name" value="H3K9_Histone-Lys_N-MTase"/>
</dbReference>
<keyword evidence="6" id="KW-0479">Metal-binding</keyword>
<dbReference type="InterPro" id="IPR046341">
    <property type="entry name" value="SET_dom_sf"/>
</dbReference>
<protein>
    <recommendedName>
        <fullName evidence="9">SET domain-containing protein</fullName>
    </recommendedName>
</protein>
<evidence type="ECO:0000256" key="3">
    <source>
        <dbReference type="ARBA" id="ARBA00022603"/>
    </source>
</evidence>
<evidence type="ECO:0000256" key="1">
    <source>
        <dbReference type="ARBA" id="ARBA00004286"/>
    </source>
</evidence>
<keyword evidence="11" id="KW-1185">Reference proteome</keyword>
<dbReference type="GO" id="GO:0005694">
    <property type="term" value="C:chromosome"/>
    <property type="evidence" value="ECO:0007669"/>
    <property type="project" value="UniProtKB-SubCell"/>
</dbReference>
<reference evidence="10" key="1">
    <citation type="submission" date="2021-05" db="EMBL/GenBank/DDBJ databases">
        <title>The genome of the haptophyte Pavlova lutheri (Diacronema luteri, Pavlovales) - a model for lipid biosynthesis in eukaryotic algae.</title>
        <authorList>
            <person name="Hulatt C.J."/>
            <person name="Posewitz M.C."/>
        </authorList>
    </citation>
    <scope>NUCLEOTIDE SEQUENCE</scope>
    <source>
        <strain evidence="10">NIVA-4/92</strain>
    </source>
</reference>
<keyword evidence="5" id="KW-0949">S-adenosyl-L-methionine</keyword>
<gene>
    <name evidence="10" type="ORF">KFE25_002687</name>
</gene>
<organism evidence="10 11">
    <name type="scientific">Diacronema lutheri</name>
    <name type="common">Unicellular marine alga</name>
    <name type="synonym">Monochrysis lutheri</name>
    <dbReference type="NCBI Taxonomy" id="2081491"/>
    <lineage>
        <taxon>Eukaryota</taxon>
        <taxon>Haptista</taxon>
        <taxon>Haptophyta</taxon>
        <taxon>Pavlovophyceae</taxon>
        <taxon>Pavlovales</taxon>
        <taxon>Pavlovaceae</taxon>
        <taxon>Diacronema</taxon>
    </lineage>
</organism>
<dbReference type="InterPro" id="IPR001214">
    <property type="entry name" value="SET_dom"/>
</dbReference>
<dbReference type="PANTHER" id="PTHR46223:SF3">
    <property type="entry name" value="HISTONE-LYSINE N-METHYLTRANSFERASE SET-23"/>
    <property type="match status" value="1"/>
</dbReference>
<name>A0A8J6CD19_DIALT</name>
<dbReference type="SMART" id="SM00317">
    <property type="entry name" value="SET"/>
    <property type="match status" value="1"/>
</dbReference>
<dbReference type="GO" id="GO:0008168">
    <property type="term" value="F:methyltransferase activity"/>
    <property type="evidence" value="ECO:0007669"/>
    <property type="project" value="UniProtKB-KW"/>
</dbReference>
<dbReference type="PROSITE" id="PS50280">
    <property type="entry name" value="SET"/>
    <property type="match status" value="1"/>
</dbReference>
<evidence type="ECO:0000256" key="4">
    <source>
        <dbReference type="ARBA" id="ARBA00022679"/>
    </source>
</evidence>
<feature type="region of interest" description="Disordered" evidence="8">
    <location>
        <begin position="1165"/>
        <end position="1197"/>
    </location>
</feature>
<feature type="domain" description="SET" evidence="9">
    <location>
        <begin position="1330"/>
        <end position="1449"/>
    </location>
</feature>
<keyword evidence="7" id="KW-0862">Zinc</keyword>
<evidence type="ECO:0000256" key="6">
    <source>
        <dbReference type="ARBA" id="ARBA00022723"/>
    </source>
</evidence>
<evidence type="ECO:0000256" key="7">
    <source>
        <dbReference type="ARBA" id="ARBA00022833"/>
    </source>
</evidence>
<evidence type="ECO:0000256" key="2">
    <source>
        <dbReference type="ARBA" id="ARBA00022454"/>
    </source>
</evidence>
<feature type="region of interest" description="Disordered" evidence="8">
    <location>
        <begin position="560"/>
        <end position="579"/>
    </location>
</feature>
<accession>A0A8J6CD19</accession>
<dbReference type="Proteomes" id="UP000751190">
    <property type="component" value="Unassembled WGS sequence"/>
</dbReference>
<keyword evidence="4" id="KW-0808">Transferase</keyword>
<dbReference type="GO" id="GO:0032259">
    <property type="term" value="P:methylation"/>
    <property type="evidence" value="ECO:0007669"/>
    <property type="project" value="UniProtKB-KW"/>
</dbReference>
<dbReference type="SUPFAM" id="SSF82199">
    <property type="entry name" value="SET domain"/>
    <property type="match status" value="1"/>
</dbReference>
<evidence type="ECO:0000313" key="11">
    <source>
        <dbReference type="Proteomes" id="UP000751190"/>
    </source>
</evidence>
<dbReference type="EMBL" id="JAGTXO010000010">
    <property type="protein sequence ID" value="KAG8465380.1"/>
    <property type="molecule type" value="Genomic_DNA"/>
</dbReference>